<feature type="domain" description="Nudix hydrolase" evidence="12">
    <location>
        <begin position="15"/>
        <end position="142"/>
    </location>
</feature>
<dbReference type="AlphaFoldDB" id="A0A9W6KEV1"/>
<reference evidence="13" key="1">
    <citation type="journal article" date="2014" name="Int. J. Syst. Evol. Microbiol.">
        <title>Complete genome sequence of Corynebacterium casei LMG S-19264T (=DSM 44701T), isolated from a smear-ripened cheese.</title>
        <authorList>
            <consortium name="US DOE Joint Genome Institute (JGI-PGF)"/>
            <person name="Walter F."/>
            <person name="Albersmeier A."/>
            <person name="Kalinowski J."/>
            <person name="Ruckert C."/>
        </authorList>
    </citation>
    <scope>NUCLEOTIDE SEQUENCE</scope>
    <source>
        <strain evidence="13">VKM Ac-1321</strain>
    </source>
</reference>
<evidence type="ECO:0000259" key="12">
    <source>
        <dbReference type="PROSITE" id="PS51462"/>
    </source>
</evidence>
<organism evidence="13 14">
    <name type="scientific">Dactylosporangium matsuzakiense</name>
    <dbReference type="NCBI Taxonomy" id="53360"/>
    <lineage>
        <taxon>Bacteria</taxon>
        <taxon>Bacillati</taxon>
        <taxon>Actinomycetota</taxon>
        <taxon>Actinomycetes</taxon>
        <taxon>Micromonosporales</taxon>
        <taxon>Micromonosporaceae</taxon>
        <taxon>Dactylosporangium</taxon>
    </lineage>
</organism>
<comment type="cofactor">
    <cofactor evidence="1">
        <name>Mg(2+)</name>
        <dbReference type="ChEBI" id="CHEBI:18420"/>
    </cofactor>
</comment>
<dbReference type="SUPFAM" id="SSF55811">
    <property type="entry name" value="Nudix"/>
    <property type="match status" value="1"/>
</dbReference>
<evidence type="ECO:0000313" key="14">
    <source>
        <dbReference type="Proteomes" id="UP001143480"/>
    </source>
</evidence>
<dbReference type="Proteomes" id="UP001143480">
    <property type="component" value="Unassembled WGS sequence"/>
</dbReference>
<dbReference type="GO" id="GO:0044716">
    <property type="term" value="F:8-oxo-GDP phosphatase activity"/>
    <property type="evidence" value="ECO:0007669"/>
    <property type="project" value="TreeGrafter"/>
</dbReference>
<dbReference type="EC" id="3.6.1.55" evidence="11"/>
<dbReference type="Pfam" id="PF00293">
    <property type="entry name" value="NUDIX"/>
    <property type="match status" value="1"/>
</dbReference>
<dbReference type="PRINTS" id="PR00502">
    <property type="entry name" value="NUDIXFAMILY"/>
</dbReference>
<accession>A0A9W6KEV1</accession>
<dbReference type="InterPro" id="IPR015797">
    <property type="entry name" value="NUDIX_hydrolase-like_dom_sf"/>
</dbReference>
<dbReference type="GO" id="GO:0046872">
    <property type="term" value="F:metal ion binding"/>
    <property type="evidence" value="ECO:0007669"/>
    <property type="project" value="UniProtKB-KW"/>
</dbReference>
<evidence type="ECO:0000256" key="2">
    <source>
        <dbReference type="ARBA" id="ARBA00005582"/>
    </source>
</evidence>
<dbReference type="GO" id="GO:0008413">
    <property type="term" value="F:8-oxo-7,8-dihydroguanosine triphosphate pyrophosphatase activity"/>
    <property type="evidence" value="ECO:0007669"/>
    <property type="project" value="TreeGrafter"/>
</dbReference>
<evidence type="ECO:0000256" key="4">
    <source>
        <dbReference type="ARBA" id="ARBA00022705"/>
    </source>
</evidence>
<dbReference type="CDD" id="cd03425">
    <property type="entry name" value="NUDIX_MutT_NudA_like"/>
    <property type="match status" value="1"/>
</dbReference>
<sequence>MDLAPWLPVQTERLMPRIIVGAAIIADGRVLACERALPPEMAGKWEFPGGKVDPGETEVQALIRECQEELGVNVAVGARVGDDISMLNGTAVLKVYVATLLNGDQPLPLEHSDLRWLGSKELYSVPWLPADAPIVTALEPLLP</sequence>
<keyword evidence="6" id="KW-0227">DNA damage</keyword>
<dbReference type="PANTHER" id="PTHR47707">
    <property type="entry name" value="8-OXO-DGTP DIPHOSPHATASE"/>
    <property type="match status" value="1"/>
</dbReference>
<dbReference type="InterPro" id="IPR047127">
    <property type="entry name" value="MutT-like"/>
</dbReference>
<keyword evidence="7" id="KW-0378">Hydrolase</keyword>
<keyword evidence="3" id="KW-0515">Mutator protein</keyword>
<gene>
    <name evidence="13" type="ORF">GCM10017581_017430</name>
</gene>
<dbReference type="GO" id="GO:0006281">
    <property type="term" value="P:DNA repair"/>
    <property type="evidence" value="ECO:0007669"/>
    <property type="project" value="UniProtKB-KW"/>
</dbReference>
<keyword evidence="14" id="KW-1185">Reference proteome</keyword>
<dbReference type="GO" id="GO:0035539">
    <property type="term" value="F:8-oxo-7,8-dihydrodeoxyguanosine triphosphate pyrophosphatase activity"/>
    <property type="evidence" value="ECO:0007669"/>
    <property type="project" value="UniProtKB-EC"/>
</dbReference>
<dbReference type="EMBL" id="BSFP01000006">
    <property type="protein sequence ID" value="GLL00003.1"/>
    <property type="molecule type" value="Genomic_DNA"/>
</dbReference>
<comment type="caution">
    <text evidence="13">The sequence shown here is derived from an EMBL/GenBank/DDBJ whole genome shotgun (WGS) entry which is preliminary data.</text>
</comment>
<evidence type="ECO:0000256" key="8">
    <source>
        <dbReference type="ARBA" id="ARBA00022842"/>
    </source>
</evidence>
<dbReference type="PANTHER" id="PTHR47707:SF1">
    <property type="entry name" value="NUDIX HYDROLASE FAMILY PROTEIN"/>
    <property type="match status" value="1"/>
</dbReference>
<dbReference type="Gene3D" id="3.90.79.10">
    <property type="entry name" value="Nucleoside Triphosphate Pyrophosphohydrolase"/>
    <property type="match status" value="1"/>
</dbReference>
<keyword evidence="9" id="KW-0234">DNA repair</keyword>
<keyword evidence="8" id="KW-0460">Magnesium</keyword>
<evidence type="ECO:0000256" key="11">
    <source>
        <dbReference type="ARBA" id="ARBA00038905"/>
    </source>
</evidence>
<dbReference type="InterPro" id="IPR000086">
    <property type="entry name" value="NUDIX_hydrolase_dom"/>
</dbReference>
<evidence type="ECO:0000256" key="7">
    <source>
        <dbReference type="ARBA" id="ARBA00022801"/>
    </source>
</evidence>
<evidence type="ECO:0000256" key="10">
    <source>
        <dbReference type="ARBA" id="ARBA00035861"/>
    </source>
</evidence>
<protein>
    <recommendedName>
        <fullName evidence="11">8-oxo-dGTP diphosphatase</fullName>
        <ecNumber evidence="11">3.6.1.55</ecNumber>
    </recommendedName>
</protein>
<keyword evidence="4" id="KW-0235">DNA replication</keyword>
<reference evidence="13" key="2">
    <citation type="submission" date="2023-01" db="EMBL/GenBank/DDBJ databases">
        <authorList>
            <person name="Sun Q."/>
            <person name="Evtushenko L."/>
        </authorList>
    </citation>
    <scope>NUCLEOTIDE SEQUENCE</scope>
    <source>
        <strain evidence="13">VKM Ac-1321</strain>
    </source>
</reference>
<evidence type="ECO:0000256" key="1">
    <source>
        <dbReference type="ARBA" id="ARBA00001946"/>
    </source>
</evidence>
<evidence type="ECO:0000256" key="9">
    <source>
        <dbReference type="ARBA" id="ARBA00023204"/>
    </source>
</evidence>
<evidence type="ECO:0000313" key="13">
    <source>
        <dbReference type="EMBL" id="GLL00003.1"/>
    </source>
</evidence>
<dbReference type="PROSITE" id="PS51462">
    <property type="entry name" value="NUDIX"/>
    <property type="match status" value="1"/>
</dbReference>
<comment type="catalytic activity">
    <reaction evidence="10">
        <text>8-oxo-dGTP + H2O = 8-oxo-dGMP + diphosphate + H(+)</text>
        <dbReference type="Rhea" id="RHEA:31575"/>
        <dbReference type="ChEBI" id="CHEBI:15377"/>
        <dbReference type="ChEBI" id="CHEBI:15378"/>
        <dbReference type="ChEBI" id="CHEBI:33019"/>
        <dbReference type="ChEBI" id="CHEBI:63224"/>
        <dbReference type="ChEBI" id="CHEBI:77896"/>
        <dbReference type="EC" id="3.6.1.55"/>
    </reaction>
</comment>
<comment type="similarity">
    <text evidence="2">Belongs to the Nudix hydrolase family.</text>
</comment>
<dbReference type="GO" id="GO:0006260">
    <property type="term" value="P:DNA replication"/>
    <property type="evidence" value="ECO:0007669"/>
    <property type="project" value="UniProtKB-KW"/>
</dbReference>
<keyword evidence="5" id="KW-0479">Metal-binding</keyword>
<dbReference type="InterPro" id="IPR020476">
    <property type="entry name" value="Nudix_hydrolase"/>
</dbReference>
<evidence type="ECO:0000256" key="5">
    <source>
        <dbReference type="ARBA" id="ARBA00022723"/>
    </source>
</evidence>
<evidence type="ECO:0000256" key="3">
    <source>
        <dbReference type="ARBA" id="ARBA00022457"/>
    </source>
</evidence>
<proteinExistence type="inferred from homology"/>
<dbReference type="GO" id="GO:0044715">
    <property type="term" value="F:8-oxo-dGDP phosphatase activity"/>
    <property type="evidence" value="ECO:0007669"/>
    <property type="project" value="TreeGrafter"/>
</dbReference>
<name>A0A9W6KEV1_9ACTN</name>
<evidence type="ECO:0000256" key="6">
    <source>
        <dbReference type="ARBA" id="ARBA00022763"/>
    </source>
</evidence>